<keyword evidence="6" id="KW-0458">Lysosome</keyword>
<evidence type="ECO:0000256" key="4">
    <source>
        <dbReference type="ARBA" id="ARBA00022490"/>
    </source>
</evidence>
<evidence type="ECO:0000256" key="6">
    <source>
        <dbReference type="ARBA" id="ARBA00023228"/>
    </source>
</evidence>
<dbReference type="OrthoDB" id="6349527at2759"/>
<sequence>MALLNKIFNRKKDQKASKSLIKIDVRESPEFREEQVRVLLLRDSETNRKKILYDSQAVQRVPISETHLGINQKGKCHGAKCKAGKQDGFVEVTDGYGYQYLRPISDVRQVYEMVFGSIAMAYKGSTMKLHPGSDPPQLMLSKIFPAPRRIKELRSSSDWSVENSCTSSIGSFANGGLSRVSSVDSCMGPSLSGDMSSSHGSSIGPPSLSASTESSLSSINGSCASWSSESLQSWMVNRRLWRHMRTSMDHGTDGGHPMVRRDTQDSMASDNGLDTSGSGLGRLSRLAISLVISLDQDGPAREHFERFFYTNLPAIECLVMKLQLCVERAYSHSTTFVHSMYEGVNELIHALADLYTAPRISRPLWVLLHQDPSAFPSGFMQELGDILARYDVKETNFFVSTLLSAVLTHHLGWVLGFSPKIQNDPNPVLSQMEDLHGICGFPPRHARTLVIGHIVTLVQRIVYLLTYFVRCEAVSEHIYERVQLKPSPSALSVRTISSTSTLIKTDSTDNAASLRRTVSNARLYPRLEEVEDSLDPGSIAERVQRLCRVNGQSRHMRHRSADYTIVTKSEKVEVESAFDPVCDIYPKLSLSSSLLDQMEANKIQIPPDKNQKVVFVLGENERLELVRRQHKAKKHAGTSNVENGVILKLHEVPEIRIEEAKHVSSAALENAFKSSPAILNIPVVPSGHTDVPMSCTVSGSTGLSVLPKNLDQSQSCCCRIPVPVCCSCTKDESQVNTRSETLNSSNICQPKELERPHVEAYPTHLSWTDFCEKAQKVPIPDVNYVGRNSSPPWMPVLSLFLDVTERFVSGGAVSGTTQVTGWESSLKRDLLATSQCYGAPDGIAEAVCILGNTSNWSVEVMRSNSGSWEGGQVGSKQSLSPLVAAILDSLQQLWKARVPAQQCLEYLEAGLREIYLRSRTLADYLLADKFSDMGRVTRMLKVEVADVPLLLAAASTHSPQVTRMYGISHR</sequence>
<keyword evidence="5" id="KW-0472">Membrane</keyword>
<protein>
    <recommendedName>
        <fullName evidence="8">UDENN FNIP1/2-type domain-containing protein</fullName>
    </recommendedName>
</protein>
<evidence type="ECO:0000256" key="3">
    <source>
        <dbReference type="ARBA" id="ARBA00007541"/>
    </source>
</evidence>
<dbReference type="InterPro" id="IPR037545">
    <property type="entry name" value="DENN_FNIP1/2"/>
</dbReference>
<reference evidence="9" key="1">
    <citation type="submission" date="2020-11" db="EMBL/GenBank/DDBJ databases">
        <authorList>
            <person name="Tran Van P."/>
        </authorList>
    </citation>
    <scope>NUCLEOTIDE SEQUENCE</scope>
</reference>
<dbReference type="Pfam" id="PF14636">
    <property type="entry name" value="FNIP_N"/>
    <property type="match status" value="1"/>
</dbReference>
<organism evidence="9">
    <name type="scientific">Darwinula stevensoni</name>
    <dbReference type="NCBI Taxonomy" id="69355"/>
    <lineage>
        <taxon>Eukaryota</taxon>
        <taxon>Metazoa</taxon>
        <taxon>Ecdysozoa</taxon>
        <taxon>Arthropoda</taxon>
        <taxon>Crustacea</taxon>
        <taxon>Oligostraca</taxon>
        <taxon>Ostracoda</taxon>
        <taxon>Podocopa</taxon>
        <taxon>Podocopida</taxon>
        <taxon>Darwinulocopina</taxon>
        <taxon>Darwinuloidea</taxon>
        <taxon>Darwinulidae</taxon>
        <taxon>Darwinula</taxon>
    </lineage>
</organism>
<accession>A0A7R9A4A6</accession>
<feature type="domain" description="UDENN FNIP1/2-type" evidence="8">
    <location>
        <begin position="31"/>
        <end position="957"/>
    </location>
</feature>
<dbReference type="EMBL" id="CAJPEV010000932">
    <property type="protein sequence ID" value="CAG0889594.1"/>
    <property type="molecule type" value="Genomic_DNA"/>
</dbReference>
<dbReference type="GO" id="GO:0042030">
    <property type="term" value="F:ATPase inhibitor activity"/>
    <property type="evidence" value="ECO:0007669"/>
    <property type="project" value="TreeGrafter"/>
</dbReference>
<dbReference type="InterPro" id="IPR026156">
    <property type="entry name" value="FNIP_fam"/>
</dbReference>
<proteinExistence type="inferred from homology"/>
<dbReference type="Proteomes" id="UP000677054">
    <property type="component" value="Unassembled WGS sequence"/>
</dbReference>
<evidence type="ECO:0000313" key="9">
    <source>
        <dbReference type="EMBL" id="CAD7245714.1"/>
    </source>
</evidence>
<dbReference type="PANTHER" id="PTHR21634">
    <property type="entry name" value="RE13835P"/>
    <property type="match status" value="1"/>
</dbReference>
<evidence type="ECO:0000256" key="2">
    <source>
        <dbReference type="ARBA" id="ARBA00004656"/>
    </source>
</evidence>
<dbReference type="InterPro" id="IPR028084">
    <property type="entry name" value="FNIP_N_dom"/>
</dbReference>
<dbReference type="Pfam" id="PF14638">
    <property type="entry name" value="FNIP_C"/>
    <property type="match status" value="1"/>
</dbReference>
<gene>
    <name evidence="9" type="ORF">DSTB1V02_LOCUS5581</name>
</gene>
<comment type="subcellular location">
    <subcellularLocation>
        <location evidence="1">Cytoplasm</location>
    </subcellularLocation>
    <subcellularLocation>
        <location evidence="2">Lysosome membrane</location>
    </subcellularLocation>
</comment>
<dbReference type="PANTHER" id="PTHR21634:SF9">
    <property type="entry name" value="RE13835P"/>
    <property type="match status" value="1"/>
</dbReference>
<keyword evidence="4" id="KW-0963">Cytoplasm</keyword>
<evidence type="ECO:0000313" key="10">
    <source>
        <dbReference type="Proteomes" id="UP000677054"/>
    </source>
</evidence>
<name>A0A7R9A4A6_9CRUS</name>
<dbReference type="GO" id="GO:0051087">
    <property type="term" value="F:protein-folding chaperone binding"/>
    <property type="evidence" value="ECO:0007669"/>
    <property type="project" value="TreeGrafter"/>
</dbReference>
<dbReference type="Pfam" id="PF14637">
    <property type="entry name" value="FNIP_M"/>
    <property type="match status" value="1"/>
</dbReference>
<dbReference type="EMBL" id="LR900449">
    <property type="protein sequence ID" value="CAD7245714.1"/>
    <property type="molecule type" value="Genomic_DNA"/>
</dbReference>
<evidence type="ECO:0000259" key="8">
    <source>
        <dbReference type="PROSITE" id="PS51836"/>
    </source>
</evidence>
<evidence type="ECO:0000256" key="7">
    <source>
        <dbReference type="SAM" id="MobiDB-lite"/>
    </source>
</evidence>
<evidence type="ECO:0000256" key="5">
    <source>
        <dbReference type="ARBA" id="ARBA00023136"/>
    </source>
</evidence>
<dbReference type="InterPro" id="IPR028086">
    <property type="entry name" value="FNIP_C_dom"/>
</dbReference>
<comment type="similarity">
    <text evidence="3">Belongs to the FNIP family.</text>
</comment>
<feature type="region of interest" description="Disordered" evidence="7">
    <location>
        <begin position="188"/>
        <end position="211"/>
    </location>
</feature>
<dbReference type="PROSITE" id="PS51836">
    <property type="entry name" value="DENN_FNIP12"/>
    <property type="match status" value="1"/>
</dbReference>
<keyword evidence="10" id="KW-1185">Reference proteome</keyword>
<dbReference type="GO" id="GO:0005765">
    <property type="term" value="C:lysosomal membrane"/>
    <property type="evidence" value="ECO:0007669"/>
    <property type="project" value="UniProtKB-SubCell"/>
</dbReference>
<dbReference type="AlphaFoldDB" id="A0A7R9A4A6"/>
<evidence type="ECO:0000256" key="1">
    <source>
        <dbReference type="ARBA" id="ARBA00004496"/>
    </source>
</evidence>
<dbReference type="InterPro" id="IPR028085">
    <property type="entry name" value="FNIP_mid_dom"/>
</dbReference>
<dbReference type="PRINTS" id="PR02073">
    <property type="entry name" value="FOLLICULNIP1"/>
</dbReference>